<keyword evidence="3" id="KW-1185">Reference proteome</keyword>
<feature type="signal peptide" evidence="1">
    <location>
        <begin position="1"/>
        <end position="19"/>
    </location>
</feature>
<feature type="chain" id="PRO_5046500596" description="Lipoprotein" evidence="1">
    <location>
        <begin position="20"/>
        <end position="287"/>
    </location>
</feature>
<evidence type="ECO:0000313" key="3">
    <source>
        <dbReference type="Proteomes" id="UP000646484"/>
    </source>
</evidence>
<sequence>MKTSIYVFLFALLFLGACAEDKEIGEIQITDPDYVLPQGGNAAADEVILKLYEKYNTYFLYKYTEKDIEWTQTALWAYYDYEPIDPNDVVNLLNLLEITWFDLYDAEVLKRMMPYRVFLTGMLKEDIGSWWENWVDIPARYLENQIAINKVEKDVADMSAAEKREFKSYLQATFLEYCVAYGVITIPDEFYAGSDYTKSYASSSEEAREWGFVYNPKTDSEWSYDTYQITSTDDVNAYLASLVYRTTGEWAEDLEYPLIREKYQILVNCLKEQYGIDVCKIGNTVYE</sequence>
<accession>A0ABR7D040</accession>
<evidence type="ECO:0000256" key="1">
    <source>
        <dbReference type="SAM" id="SignalP"/>
    </source>
</evidence>
<dbReference type="Proteomes" id="UP000646484">
    <property type="component" value="Unassembled WGS sequence"/>
</dbReference>
<dbReference type="EMBL" id="JACOOH010000004">
    <property type="protein sequence ID" value="MBC5621294.1"/>
    <property type="molecule type" value="Genomic_DNA"/>
</dbReference>
<evidence type="ECO:0000313" key="2">
    <source>
        <dbReference type="EMBL" id="MBC5621294.1"/>
    </source>
</evidence>
<protein>
    <recommendedName>
        <fullName evidence="4">Lipoprotein</fullName>
    </recommendedName>
</protein>
<dbReference type="PROSITE" id="PS51257">
    <property type="entry name" value="PROKAR_LIPOPROTEIN"/>
    <property type="match status" value="1"/>
</dbReference>
<dbReference type="Gene3D" id="3.40.390.70">
    <property type="match status" value="1"/>
</dbReference>
<evidence type="ECO:0008006" key="4">
    <source>
        <dbReference type="Google" id="ProtNLM"/>
    </source>
</evidence>
<reference evidence="2 3" key="1">
    <citation type="submission" date="2020-08" db="EMBL/GenBank/DDBJ databases">
        <title>Genome public.</title>
        <authorList>
            <person name="Liu C."/>
            <person name="Sun Q."/>
        </authorList>
    </citation>
    <scope>NUCLEOTIDE SEQUENCE [LARGE SCALE GENOMIC DNA]</scope>
    <source>
        <strain evidence="2 3">NSJ-56</strain>
    </source>
</reference>
<organism evidence="2 3">
    <name type="scientific">Butyricimonas hominis</name>
    <dbReference type="NCBI Taxonomy" id="2763032"/>
    <lineage>
        <taxon>Bacteria</taxon>
        <taxon>Pseudomonadati</taxon>
        <taxon>Bacteroidota</taxon>
        <taxon>Bacteroidia</taxon>
        <taxon>Bacteroidales</taxon>
        <taxon>Odoribacteraceae</taxon>
        <taxon>Butyricimonas</taxon>
    </lineage>
</organism>
<keyword evidence="1" id="KW-0732">Signal</keyword>
<name>A0ABR7D040_9BACT</name>
<dbReference type="RefSeq" id="WP_186975859.1">
    <property type="nucleotide sequence ID" value="NZ_JACOOH010000004.1"/>
</dbReference>
<proteinExistence type="predicted"/>
<comment type="caution">
    <text evidence="2">The sequence shown here is derived from an EMBL/GenBank/DDBJ whole genome shotgun (WGS) entry which is preliminary data.</text>
</comment>
<gene>
    <name evidence="2" type="ORF">H8S64_09305</name>
</gene>